<organism evidence="1 2">
    <name type="scientific">Candidatus Roizmanbacteria bacterium CG_4_10_14_0_2_um_filter_39_13</name>
    <dbReference type="NCBI Taxonomy" id="1974825"/>
    <lineage>
        <taxon>Bacteria</taxon>
        <taxon>Candidatus Roizmaniibacteriota</taxon>
    </lineage>
</organism>
<sequence>MNELMPPSYGLFAHEAGKIELENPDIANHDIKSAITSIQNGSADIFEYLSDEEFDQLYRDLMIDLDSSGEEISHVIAGKIESIQTIVEEVQKRDEKLVVPSQVRFALNPEHHEFLYHLHNLWKNPNNLHTIESLRRCRVDLPLLLEAFGVQGDDSCANVVVSGVIAGMALSSARNAVKYAAKETIPVARLIENQNGGNSTLSIYNESAIAHSLPNEPYPHLRPISLGERGQATSSSVPGTGTGAWAMKVLGLLHGAQSHIWETGATMI</sequence>
<evidence type="ECO:0000313" key="1">
    <source>
        <dbReference type="EMBL" id="PIZ63114.1"/>
    </source>
</evidence>
<evidence type="ECO:0000313" key="2">
    <source>
        <dbReference type="Proteomes" id="UP000228503"/>
    </source>
</evidence>
<comment type="caution">
    <text evidence="1">The sequence shown here is derived from an EMBL/GenBank/DDBJ whole genome shotgun (WGS) entry which is preliminary data.</text>
</comment>
<dbReference type="EMBL" id="PFOB01000031">
    <property type="protein sequence ID" value="PIZ63114.1"/>
    <property type="molecule type" value="Genomic_DNA"/>
</dbReference>
<reference evidence="2" key="1">
    <citation type="submission" date="2017-09" db="EMBL/GenBank/DDBJ databases">
        <title>Depth-based differentiation of microbial function through sediment-hosted aquifers and enrichment of novel symbionts in the deep terrestrial subsurface.</title>
        <authorList>
            <person name="Probst A.J."/>
            <person name="Ladd B."/>
            <person name="Jarett J.K."/>
            <person name="Geller-Mcgrath D.E."/>
            <person name="Sieber C.M.K."/>
            <person name="Emerson J.B."/>
            <person name="Anantharaman K."/>
            <person name="Thomas B.C."/>
            <person name="Malmstrom R."/>
            <person name="Stieglmeier M."/>
            <person name="Klingl A."/>
            <person name="Woyke T."/>
            <person name="Ryan C.M."/>
            <person name="Banfield J.F."/>
        </authorList>
    </citation>
    <scope>NUCLEOTIDE SEQUENCE [LARGE SCALE GENOMIC DNA]</scope>
</reference>
<gene>
    <name evidence="1" type="ORF">COY16_02680</name>
</gene>
<protein>
    <submittedName>
        <fullName evidence="1">Uncharacterized protein</fullName>
    </submittedName>
</protein>
<dbReference type="AlphaFoldDB" id="A0A2M7TZ56"/>
<dbReference type="Proteomes" id="UP000228503">
    <property type="component" value="Unassembled WGS sequence"/>
</dbReference>
<accession>A0A2M7TZ56</accession>
<proteinExistence type="predicted"/>
<name>A0A2M7TZ56_9BACT</name>